<dbReference type="InterPro" id="IPR038162">
    <property type="entry name" value="SoxY_sf"/>
</dbReference>
<protein>
    <submittedName>
        <fullName evidence="2">Sulfur oxidation protein SoxY</fullName>
    </submittedName>
</protein>
<dbReference type="Pfam" id="PF13501">
    <property type="entry name" value="SoxY"/>
    <property type="match status" value="1"/>
</dbReference>
<evidence type="ECO:0000259" key="1">
    <source>
        <dbReference type="Pfam" id="PF13501"/>
    </source>
</evidence>
<accession>A0A933S1J6</accession>
<evidence type="ECO:0000313" key="3">
    <source>
        <dbReference type="Proteomes" id="UP000782519"/>
    </source>
</evidence>
<dbReference type="Gene3D" id="2.60.40.2470">
    <property type="entry name" value="SoxY domain"/>
    <property type="match status" value="1"/>
</dbReference>
<sequence length="157" mass="16347">MSEYPNGAPLSLDRRDMLVAAAVGFVASIIPLAKATTSDDVDAAIRDLIGNATPRDGGISLQVPETAENGAVVPVTVVVDSPMTAEHHVRAIHLIATRNPTPGIASFRLSPASGKAEVAMRIRLAEKQTLLVFAEHSDGTVNRAAVEIKVSVGGCLT</sequence>
<dbReference type="Proteomes" id="UP000782519">
    <property type="component" value="Unassembled WGS sequence"/>
</dbReference>
<proteinExistence type="predicted"/>
<dbReference type="AlphaFoldDB" id="A0A933S1J6"/>
<dbReference type="PIRSF" id="PIRSF010312">
    <property type="entry name" value="Sulphur_oxidation_SoxY"/>
    <property type="match status" value="1"/>
</dbReference>
<dbReference type="InterPro" id="IPR032711">
    <property type="entry name" value="SoxY"/>
</dbReference>
<reference evidence="2" key="1">
    <citation type="submission" date="2020-07" db="EMBL/GenBank/DDBJ databases">
        <title>Huge and variable diversity of episymbiotic CPR bacteria and DPANN archaea in groundwater ecosystems.</title>
        <authorList>
            <person name="He C.Y."/>
            <person name="Keren R."/>
            <person name="Whittaker M."/>
            <person name="Farag I.F."/>
            <person name="Doudna J."/>
            <person name="Cate J.H.D."/>
            <person name="Banfield J.F."/>
        </authorList>
    </citation>
    <scope>NUCLEOTIDE SEQUENCE</scope>
    <source>
        <strain evidence="2">NC_groundwater_1818_Pr3_B-0.1um_66_35</strain>
    </source>
</reference>
<dbReference type="PROSITE" id="PS51318">
    <property type="entry name" value="TAT"/>
    <property type="match status" value="1"/>
</dbReference>
<organism evidence="2 3">
    <name type="scientific">Rhodopseudomonas palustris</name>
    <dbReference type="NCBI Taxonomy" id="1076"/>
    <lineage>
        <taxon>Bacteria</taxon>
        <taxon>Pseudomonadati</taxon>
        <taxon>Pseudomonadota</taxon>
        <taxon>Alphaproteobacteria</taxon>
        <taxon>Hyphomicrobiales</taxon>
        <taxon>Nitrobacteraceae</taxon>
        <taxon>Rhodopseudomonas</taxon>
    </lineage>
</organism>
<gene>
    <name evidence="2" type="ORF">HZA66_25020</name>
</gene>
<name>A0A933S1J6_RHOPL</name>
<evidence type="ECO:0000313" key="2">
    <source>
        <dbReference type="EMBL" id="MBI5132715.1"/>
    </source>
</evidence>
<dbReference type="InterPro" id="IPR006311">
    <property type="entry name" value="TAT_signal"/>
</dbReference>
<dbReference type="EMBL" id="JACRJB010000068">
    <property type="protein sequence ID" value="MBI5132715.1"/>
    <property type="molecule type" value="Genomic_DNA"/>
</dbReference>
<dbReference type="InterPro" id="IPR016568">
    <property type="entry name" value="Sulphur_oxidation_SoxY"/>
</dbReference>
<feature type="domain" description="Ig-like SoxY" evidence="1">
    <location>
        <begin position="46"/>
        <end position="155"/>
    </location>
</feature>
<comment type="caution">
    <text evidence="2">The sequence shown here is derived from an EMBL/GenBank/DDBJ whole genome shotgun (WGS) entry which is preliminary data.</text>
</comment>